<dbReference type="AlphaFoldDB" id="A0A268ERP7"/>
<evidence type="ECO:0000313" key="2">
    <source>
        <dbReference type="EMBL" id="PAD75761.1"/>
    </source>
</evidence>
<name>A0A268ERP7_9BACL</name>
<dbReference type="Proteomes" id="UP000215596">
    <property type="component" value="Unassembled WGS sequence"/>
</dbReference>
<protein>
    <submittedName>
        <fullName evidence="2">ABC transporter substrate-binding protein</fullName>
    </submittedName>
</protein>
<keyword evidence="1" id="KW-0732">Signal</keyword>
<dbReference type="InterPro" id="IPR050490">
    <property type="entry name" value="Bact_solute-bd_prot1"/>
</dbReference>
<sequence>MARDRLGWASRWAKAAAVLLLAGALAGCTGESEEQPAPQPRREAVRLDYWTPFSGGDNQFMTEMVERFNKEQSEIMVVQTNSRLDDYYTRLRTAILSGNAPDIAIIHTTSMPQFVQNGYIEEVTAAAEQIGLDLNQLNSNIRESTEYNGQSYAVPLDTHALVMYYNKQHLRRAGVLDEATGKPRIEPGEEGFRQFLEQIREAVPADVTPMAMPSTRIDSVWLWWSLYNQMDEGGIFYNEQGKAAFNNPQGLQALSYIHGLYKDGLIGPNINDSFKLFYDGKAAVLFLGMWGTGAFEKSPEVELGVVTVPVLYDRPAQWGDSHSLAIPKKHNMTDEKRRAAMIFSKWMVENGELWAQAGHVPSMTKVVESEAFHQLEYRNDYAAAADHVVYWPRHPKQWSMIEILITEFERMIYDKQTPEETLMQAQLKVDVALEE</sequence>
<comment type="caution">
    <text evidence="2">The sequence shown here is derived from an EMBL/GenBank/DDBJ whole genome shotgun (WGS) entry which is preliminary data.</text>
</comment>
<dbReference type="CDD" id="cd14748">
    <property type="entry name" value="PBP2_UgpB"/>
    <property type="match status" value="1"/>
</dbReference>
<dbReference type="OrthoDB" id="9768630at2"/>
<dbReference type="RefSeq" id="WP_095265824.1">
    <property type="nucleotide sequence ID" value="NZ_NPBY01000044.1"/>
</dbReference>
<organism evidence="2 3">
    <name type="scientific">Paenibacillus campinasensis</name>
    <dbReference type="NCBI Taxonomy" id="66347"/>
    <lineage>
        <taxon>Bacteria</taxon>
        <taxon>Bacillati</taxon>
        <taxon>Bacillota</taxon>
        <taxon>Bacilli</taxon>
        <taxon>Bacillales</taxon>
        <taxon>Paenibacillaceae</taxon>
        <taxon>Paenibacillus</taxon>
    </lineage>
</organism>
<dbReference type="PANTHER" id="PTHR43649:SF12">
    <property type="entry name" value="DIACETYLCHITOBIOSE BINDING PROTEIN DASA"/>
    <property type="match status" value="1"/>
</dbReference>
<evidence type="ECO:0000313" key="3">
    <source>
        <dbReference type="Proteomes" id="UP000215596"/>
    </source>
</evidence>
<dbReference type="Pfam" id="PF01547">
    <property type="entry name" value="SBP_bac_1"/>
    <property type="match status" value="1"/>
</dbReference>
<evidence type="ECO:0000256" key="1">
    <source>
        <dbReference type="SAM" id="SignalP"/>
    </source>
</evidence>
<feature type="chain" id="PRO_5038588154" evidence="1">
    <location>
        <begin position="27"/>
        <end position="435"/>
    </location>
</feature>
<dbReference type="SUPFAM" id="SSF53850">
    <property type="entry name" value="Periplasmic binding protein-like II"/>
    <property type="match status" value="1"/>
</dbReference>
<dbReference type="Gene3D" id="3.40.190.10">
    <property type="entry name" value="Periplasmic binding protein-like II"/>
    <property type="match status" value="1"/>
</dbReference>
<proteinExistence type="predicted"/>
<reference evidence="2 3" key="1">
    <citation type="submission" date="2017-07" db="EMBL/GenBank/DDBJ databases">
        <title>Isolation and whole genome analysis of endospore-forming bacteria from heroin.</title>
        <authorList>
            <person name="Kalinowski J."/>
            <person name="Ahrens B."/>
            <person name="Al-Dilaimi A."/>
            <person name="Winkler A."/>
            <person name="Wibberg D."/>
            <person name="Schleenbecker U."/>
            <person name="Ruckert C."/>
            <person name="Wolfel R."/>
            <person name="Grass G."/>
        </authorList>
    </citation>
    <scope>NUCLEOTIDE SEQUENCE [LARGE SCALE GENOMIC DNA]</scope>
    <source>
        <strain evidence="2 3">7537-G1</strain>
    </source>
</reference>
<dbReference type="PANTHER" id="PTHR43649">
    <property type="entry name" value="ARABINOSE-BINDING PROTEIN-RELATED"/>
    <property type="match status" value="1"/>
</dbReference>
<feature type="signal peptide" evidence="1">
    <location>
        <begin position="1"/>
        <end position="26"/>
    </location>
</feature>
<gene>
    <name evidence="2" type="ORF">CHH67_14045</name>
</gene>
<dbReference type="EMBL" id="NPBY01000044">
    <property type="protein sequence ID" value="PAD75761.1"/>
    <property type="molecule type" value="Genomic_DNA"/>
</dbReference>
<accession>A0A268ERP7</accession>
<dbReference type="PROSITE" id="PS51257">
    <property type="entry name" value="PROKAR_LIPOPROTEIN"/>
    <property type="match status" value="1"/>
</dbReference>
<dbReference type="InterPro" id="IPR006059">
    <property type="entry name" value="SBP"/>
</dbReference>